<dbReference type="InterPro" id="IPR000100">
    <property type="entry name" value="RNase_P"/>
</dbReference>
<reference evidence="9 10" key="1">
    <citation type="submission" date="2010-11" db="EMBL/GenBank/DDBJ databases">
        <title>The complete genome of Thermotoga thermarum DSM 5069.</title>
        <authorList>
            <consortium name="US DOE Joint Genome Institute (JGI-PGF)"/>
            <person name="Lucas S."/>
            <person name="Copeland A."/>
            <person name="Lapidus A."/>
            <person name="Bruce D."/>
            <person name="Goodwin L."/>
            <person name="Pitluck S."/>
            <person name="Kyrpides N."/>
            <person name="Mavromatis K."/>
            <person name="Ivanova N."/>
            <person name="Zeytun A."/>
            <person name="Brettin T."/>
            <person name="Detter J.C."/>
            <person name="Tapia R."/>
            <person name="Han C."/>
            <person name="Land M."/>
            <person name="Hauser L."/>
            <person name="Markowitz V."/>
            <person name="Cheng J.-F."/>
            <person name="Hugenholtz P."/>
            <person name="Woyke T."/>
            <person name="Wu D."/>
            <person name="Spring S."/>
            <person name="Schroeder M."/>
            <person name="Brambilla E."/>
            <person name="Klenk H.-P."/>
            <person name="Eisen J.A."/>
        </authorList>
    </citation>
    <scope>NUCLEOTIDE SEQUENCE [LARGE SCALE GENOMIC DNA]</scope>
    <source>
        <strain evidence="9 10">DSM 5069</strain>
    </source>
</reference>
<dbReference type="EMBL" id="CP002351">
    <property type="protein sequence ID" value="AEH50720.1"/>
    <property type="molecule type" value="Genomic_DNA"/>
</dbReference>
<dbReference type="PANTHER" id="PTHR33992">
    <property type="entry name" value="RIBONUCLEASE P PROTEIN COMPONENT"/>
    <property type="match status" value="1"/>
</dbReference>
<comment type="function">
    <text evidence="1 7">RNaseP catalyzes the removal of the 5'-leader sequence from pre-tRNA to produce the mature 5'-terminus. It can also cleave other RNA substrates such as 4.5S RNA. The protein component plays an auxiliary but essential role in vivo by binding to the 5'-leader sequence and broadening the substrate specificity of the ribozyme.</text>
</comment>
<dbReference type="GO" id="GO:0000049">
    <property type="term" value="F:tRNA binding"/>
    <property type="evidence" value="ECO:0007669"/>
    <property type="project" value="UniProtKB-UniRule"/>
</dbReference>
<name>F7YXS6_9THEM</name>
<evidence type="ECO:0000256" key="1">
    <source>
        <dbReference type="ARBA" id="ARBA00002663"/>
    </source>
</evidence>
<comment type="similarity">
    <text evidence="7">Belongs to the RnpA family.</text>
</comment>
<dbReference type="HOGENOM" id="CLU_117179_9_2_0"/>
<sequence length="119" mass="14471" precursor="true">MKRFSLSKNERLRLTKDFERVFREGKMLQNEFFTVIFAKNNLGYSRLGIIVKKKFGKAHDRNKVKRWIREIFRHHKVNFKEGYDVLVIPRKTLSVEFHNVDFHRIKDSLIPLFEEMEKS</sequence>
<proteinExistence type="inferred from homology"/>
<dbReference type="STRING" id="688269.Theth_0633"/>
<dbReference type="GO" id="GO:0004526">
    <property type="term" value="F:ribonuclease P activity"/>
    <property type="evidence" value="ECO:0007669"/>
    <property type="project" value="UniProtKB-UniRule"/>
</dbReference>
<dbReference type="AlphaFoldDB" id="F7YXS6"/>
<dbReference type="SUPFAM" id="SSF54211">
    <property type="entry name" value="Ribosomal protein S5 domain 2-like"/>
    <property type="match status" value="1"/>
</dbReference>
<dbReference type="NCBIfam" id="TIGR00188">
    <property type="entry name" value="rnpA"/>
    <property type="match status" value="1"/>
</dbReference>
<dbReference type="KEGG" id="tta:Theth_0633"/>
<keyword evidence="4 7" id="KW-0255">Endonuclease</keyword>
<protein>
    <recommendedName>
        <fullName evidence="7 8">Ribonuclease P protein component</fullName>
        <shortName evidence="7">RNase P protein</shortName>
        <shortName evidence="7">RNaseP protein</shortName>
        <ecNumber evidence="7 8">3.1.26.5</ecNumber>
    </recommendedName>
    <alternativeName>
        <fullName evidence="7">Protein C5</fullName>
    </alternativeName>
</protein>
<dbReference type="Pfam" id="PF00825">
    <property type="entry name" value="Ribonuclease_P"/>
    <property type="match status" value="1"/>
</dbReference>
<evidence type="ECO:0000256" key="8">
    <source>
        <dbReference type="NCBIfam" id="TIGR00188"/>
    </source>
</evidence>
<dbReference type="GO" id="GO:0001682">
    <property type="term" value="P:tRNA 5'-leader removal"/>
    <property type="evidence" value="ECO:0007669"/>
    <property type="project" value="UniProtKB-UniRule"/>
</dbReference>
<dbReference type="EC" id="3.1.26.5" evidence="7 8"/>
<dbReference type="GO" id="GO:0030677">
    <property type="term" value="C:ribonuclease P complex"/>
    <property type="evidence" value="ECO:0007669"/>
    <property type="project" value="TreeGrafter"/>
</dbReference>
<dbReference type="GO" id="GO:0042781">
    <property type="term" value="F:3'-tRNA processing endoribonuclease activity"/>
    <property type="evidence" value="ECO:0007669"/>
    <property type="project" value="TreeGrafter"/>
</dbReference>
<dbReference type="InterPro" id="IPR014721">
    <property type="entry name" value="Ribsml_uS5_D2-typ_fold_subgr"/>
</dbReference>
<evidence type="ECO:0000313" key="9">
    <source>
        <dbReference type="EMBL" id="AEH50720.1"/>
    </source>
</evidence>
<dbReference type="InterPro" id="IPR020568">
    <property type="entry name" value="Ribosomal_Su5_D2-typ_SF"/>
</dbReference>
<dbReference type="PANTHER" id="PTHR33992:SF1">
    <property type="entry name" value="RIBONUCLEASE P PROTEIN COMPONENT"/>
    <property type="match status" value="1"/>
</dbReference>
<evidence type="ECO:0000256" key="4">
    <source>
        <dbReference type="ARBA" id="ARBA00022759"/>
    </source>
</evidence>
<dbReference type="Proteomes" id="UP000006804">
    <property type="component" value="Chromosome"/>
</dbReference>
<keyword evidence="6 7" id="KW-0694">RNA-binding</keyword>
<dbReference type="PATRIC" id="fig|688269.3.peg.656"/>
<dbReference type="HAMAP" id="MF_00227">
    <property type="entry name" value="RNase_P"/>
    <property type="match status" value="1"/>
</dbReference>
<dbReference type="OrthoDB" id="9810867at2"/>
<gene>
    <name evidence="7" type="primary">rnpA</name>
    <name evidence="9" type="ORF">Theth_0633</name>
</gene>
<keyword evidence="2 7" id="KW-0819">tRNA processing</keyword>
<comment type="subunit">
    <text evidence="7">Consists of a catalytic RNA component (M1 or rnpB) and a protein subunit.</text>
</comment>
<dbReference type="eggNOG" id="COG0594">
    <property type="taxonomic scope" value="Bacteria"/>
</dbReference>
<evidence type="ECO:0000313" key="10">
    <source>
        <dbReference type="Proteomes" id="UP000006804"/>
    </source>
</evidence>
<evidence type="ECO:0000256" key="6">
    <source>
        <dbReference type="ARBA" id="ARBA00022884"/>
    </source>
</evidence>
<keyword evidence="5 7" id="KW-0378">Hydrolase</keyword>
<organism evidence="9 10">
    <name type="scientific">Pseudothermotoga thermarum DSM 5069</name>
    <dbReference type="NCBI Taxonomy" id="688269"/>
    <lineage>
        <taxon>Bacteria</taxon>
        <taxon>Thermotogati</taxon>
        <taxon>Thermotogota</taxon>
        <taxon>Thermotogae</taxon>
        <taxon>Thermotogales</taxon>
        <taxon>Thermotogaceae</taxon>
        <taxon>Pseudothermotoga</taxon>
    </lineage>
</organism>
<keyword evidence="3 7" id="KW-0540">Nuclease</keyword>
<dbReference type="RefSeq" id="WP_013931943.1">
    <property type="nucleotide sequence ID" value="NC_015707.1"/>
</dbReference>
<keyword evidence="10" id="KW-1185">Reference proteome</keyword>
<evidence type="ECO:0000256" key="3">
    <source>
        <dbReference type="ARBA" id="ARBA00022722"/>
    </source>
</evidence>
<comment type="catalytic activity">
    <reaction evidence="7">
        <text>Endonucleolytic cleavage of RNA, removing 5'-extranucleotides from tRNA precursor.</text>
        <dbReference type="EC" id="3.1.26.5"/>
    </reaction>
</comment>
<evidence type="ECO:0000256" key="7">
    <source>
        <dbReference type="HAMAP-Rule" id="MF_00227"/>
    </source>
</evidence>
<evidence type="ECO:0000256" key="2">
    <source>
        <dbReference type="ARBA" id="ARBA00022694"/>
    </source>
</evidence>
<evidence type="ECO:0000256" key="5">
    <source>
        <dbReference type="ARBA" id="ARBA00022801"/>
    </source>
</evidence>
<dbReference type="Gene3D" id="3.30.230.10">
    <property type="match status" value="1"/>
</dbReference>
<dbReference type="InterPro" id="IPR020539">
    <property type="entry name" value="RNase_P_CS"/>
</dbReference>
<dbReference type="PROSITE" id="PS00648">
    <property type="entry name" value="RIBONUCLEASE_P"/>
    <property type="match status" value="1"/>
</dbReference>
<accession>F7YXS6</accession>